<evidence type="ECO:0000256" key="1">
    <source>
        <dbReference type="ARBA" id="ARBA00004442"/>
    </source>
</evidence>
<feature type="signal peptide" evidence="6">
    <location>
        <begin position="1"/>
        <end position="23"/>
    </location>
</feature>
<dbReference type="SUPFAM" id="SSF48452">
    <property type="entry name" value="TPR-like"/>
    <property type="match status" value="1"/>
</dbReference>
<comment type="similarity">
    <text evidence="2">Belongs to the SusD family.</text>
</comment>
<gene>
    <name evidence="10" type="ORF">BHV80_11305</name>
    <name evidence="9" type="ORF">GAS29_14355</name>
</gene>
<feature type="domain" description="RagB/SusD" evidence="7">
    <location>
        <begin position="317"/>
        <end position="632"/>
    </location>
</feature>
<dbReference type="InterPro" id="IPR012944">
    <property type="entry name" value="SusD_RagB_dom"/>
</dbReference>
<comment type="subcellular location">
    <subcellularLocation>
        <location evidence="1">Cell outer membrane</location>
    </subcellularLocation>
</comment>
<evidence type="ECO:0000313" key="12">
    <source>
        <dbReference type="Proteomes" id="UP000441522"/>
    </source>
</evidence>
<dbReference type="PROSITE" id="PS51257">
    <property type="entry name" value="PROKAR_LIPOPROTEIN"/>
    <property type="match status" value="1"/>
</dbReference>
<feature type="domain" description="SusD-like N-terminal" evidence="8">
    <location>
        <begin position="89"/>
        <end position="233"/>
    </location>
</feature>
<sequence length="632" mass="71775">MNLRRNMLIPAAALVLLVSSCNYLDVSDQLAGGLQNTDEVFENVSYTKRWYASIFTGIPDYSGLNSTNVNGFKNPWASICDELVTGYGNASKYNNSDKNATNVSFHRYGDCYKAIRQANIFLQKAHVITAGGTQGDELLEPELKRYQANARFMRAFYHYLLFEQYGPIIIVGDKVYEATESQDMSRNSVDEVVEYLDKELLASADELSQEPIIDENYRAEPTKGVALAVRAKMWVYAASPLLNGGFNEALNIANPDGKKLFPIADAAKWERARQACADFINYANENNRYELYYAAPEKNGVVNPEKSVYELFQKYTKEIIWATATADWGGLDGDAFDRRIVPRTEQNGLGSTGVTQELVDAFYMNDGLPIRGTTYLPASPQYTEEGMSTYTETNVDPIKGGKEYTPVNVSNRFINREARFYNTVFFNGRQWPVTCNTIQFYNGGNAGQQNGQYTQTGYMLFKRFNRRISKTSPGVSSRYRPSIIFRLADFYLLYAEAANEVNPNDPVVLEYLNKVRHRAGLTTKIEELNPVIKGNKELQRAAIQRERQVELATEGQRYFDVRRWMIADKNGEGRQYGQVHGMNIRGQQGDETNFYNVVETQPIVFNRKMYLYPIPDSEIRKTNGNLIQNPGW</sequence>
<dbReference type="Pfam" id="PF14322">
    <property type="entry name" value="SusD-like_3"/>
    <property type="match status" value="1"/>
</dbReference>
<evidence type="ECO:0000256" key="3">
    <source>
        <dbReference type="ARBA" id="ARBA00022729"/>
    </source>
</evidence>
<evidence type="ECO:0000256" key="6">
    <source>
        <dbReference type="SAM" id="SignalP"/>
    </source>
</evidence>
<evidence type="ECO:0000256" key="4">
    <source>
        <dbReference type="ARBA" id="ARBA00023136"/>
    </source>
</evidence>
<name>A0A1Q6IZ09_PHOVU</name>
<evidence type="ECO:0000259" key="7">
    <source>
        <dbReference type="Pfam" id="PF07980"/>
    </source>
</evidence>
<dbReference type="GO" id="GO:0009279">
    <property type="term" value="C:cell outer membrane"/>
    <property type="evidence" value="ECO:0007669"/>
    <property type="project" value="UniProtKB-SubCell"/>
</dbReference>
<evidence type="ECO:0000313" key="9">
    <source>
        <dbReference type="EMBL" id="KAB3854503.1"/>
    </source>
</evidence>
<dbReference type="Gene3D" id="1.25.40.390">
    <property type="match status" value="1"/>
</dbReference>
<dbReference type="AlphaFoldDB" id="A0A1Q6IZ09"/>
<dbReference type="Pfam" id="PF07980">
    <property type="entry name" value="SusD_RagB"/>
    <property type="match status" value="1"/>
</dbReference>
<evidence type="ECO:0000313" key="11">
    <source>
        <dbReference type="Proteomes" id="UP000186631"/>
    </source>
</evidence>
<evidence type="ECO:0000313" key="10">
    <source>
        <dbReference type="EMBL" id="OKZ46090.1"/>
    </source>
</evidence>
<protein>
    <submittedName>
        <fullName evidence="10">RagB/SusD family nutrient uptake outer membrane protein</fullName>
    </submittedName>
</protein>
<evidence type="ECO:0000259" key="8">
    <source>
        <dbReference type="Pfam" id="PF14322"/>
    </source>
</evidence>
<organism evidence="10 11">
    <name type="scientific">Phocaeicola vulgatus</name>
    <name type="common">Bacteroides vulgatus</name>
    <dbReference type="NCBI Taxonomy" id="821"/>
    <lineage>
        <taxon>Bacteria</taxon>
        <taxon>Pseudomonadati</taxon>
        <taxon>Bacteroidota</taxon>
        <taxon>Bacteroidia</taxon>
        <taxon>Bacteroidales</taxon>
        <taxon>Bacteroidaceae</taxon>
        <taxon>Phocaeicola</taxon>
    </lineage>
</organism>
<dbReference type="RefSeq" id="WP_117829558.1">
    <property type="nucleotide sequence ID" value="NZ_DAWEOC010000038.1"/>
</dbReference>
<dbReference type="InterPro" id="IPR033985">
    <property type="entry name" value="SusD-like_N"/>
</dbReference>
<accession>A0A1Q6IZ09</accession>
<feature type="chain" id="PRO_5044061427" evidence="6">
    <location>
        <begin position="24"/>
        <end position="632"/>
    </location>
</feature>
<dbReference type="EMBL" id="MNQV01000205">
    <property type="protein sequence ID" value="OKZ46090.1"/>
    <property type="molecule type" value="Genomic_DNA"/>
</dbReference>
<dbReference type="InterPro" id="IPR011990">
    <property type="entry name" value="TPR-like_helical_dom_sf"/>
</dbReference>
<comment type="caution">
    <text evidence="10">The sequence shown here is derived from an EMBL/GenBank/DDBJ whole genome shotgun (WGS) entry which is preliminary data.</text>
</comment>
<keyword evidence="4" id="KW-0472">Membrane</keyword>
<dbReference type="Proteomes" id="UP000441522">
    <property type="component" value="Unassembled WGS sequence"/>
</dbReference>
<keyword evidence="5" id="KW-0998">Cell outer membrane</keyword>
<keyword evidence="3 6" id="KW-0732">Signal</keyword>
<reference evidence="10 11" key="1">
    <citation type="journal article" date="2016" name="Nat. Biotechnol.">
        <title>Measurement of bacterial replication rates in microbial communities.</title>
        <authorList>
            <person name="Brown C.T."/>
            <person name="Olm M.R."/>
            <person name="Thomas B.C."/>
            <person name="Banfield J.F."/>
        </authorList>
    </citation>
    <scope>NUCLEOTIDE SEQUENCE [LARGE SCALE GENOMIC DNA]</scope>
    <source>
        <strain evidence="10">42_262</strain>
    </source>
</reference>
<evidence type="ECO:0000256" key="5">
    <source>
        <dbReference type="ARBA" id="ARBA00023237"/>
    </source>
</evidence>
<reference evidence="9 12" key="2">
    <citation type="journal article" date="2019" name="Nat. Med.">
        <title>A library of human gut bacterial isolates paired with longitudinal multiomics data enables mechanistic microbiome research.</title>
        <authorList>
            <person name="Poyet M."/>
            <person name="Groussin M."/>
            <person name="Gibbons S.M."/>
            <person name="Avila-Pacheco J."/>
            <person name="Jiang X."/>
            <person name="Kearney S.M."/>
            <person name="Perrotta A.R."/>
            <person name="Berdy B."/>
            <person name="Zhao S."/>
            <person name="Lieberman T.D."/>
            <person name="Swanson P.K."/>
            <person name="Smith M."/>
            <person name="Roesemann S."/>
            <person name="Alexander J.E."/>
            <person name="Rich S.A."/>
            <person name="Livny J."/>
            <person name="Vlamakis H."/>
            <person name="Clish C."/>
            <person name="Bullock K."/>
            <person name="Deik A."/>
            <person name="Scott J."/>
            <person name="Pierce K.A."/>
            <person name="Xavier R.J."/>
            <person name="Alm E.J."/>
        </authorList>
    </citation>
    <scope>NUCLEOTIDE SEQUENCE [LARGE SCALE GENOMIC DNA]</scope>
    <source>
        <strain evidence="9 12">BIOML-A5</strain>
    </source>
</reference>
<proteinExistence type="inferred from homology"/>
<dbReference type="Proteomes" id="UP000186631">
    <property type="component" value="Unassembled WGS sequence"/>
</dbReference>
<evidence type="ECO:0000256" key="2">
    <source>
        <dbReference type="ARBA" id="ARBA00006275"/>
    </source>
</evidence>
<dbReference type="EMBL" id="WCWW01000033">
    <property type="protein sequence ID" value="KAB3854503.1"/>
    <property type="molecule type" value="Genomic_DNA"/>
</dbReference>